<dbReference type="RefSeq" id="XP_003115360.2">
    <property type="nucleotide sequence ID" value="XM_003115312.2"/>
</dbReference>
<keyword evidence="10 11" id="KW-0539">Nucleus</keyword>
<keyword evidence="16" id="KW-1185">Reference proteome</keyword>
<feature type="domain" description="NR LBD" evidence="14">
    <location>
        <begin position="172"/>
        <end position="390"/>
    </location>
</feature>
<feature type="compositionally biased region" description="Polar residues" evidence="12">
    <location>
        <begin position="132"/>
        <end position="153"/>
    </location>
</feature>
<dbReference type="InterPro" id="IPR001628">
    <property type="entry name" value="Znf_hrmn_rcpt"/>
</dbReference>
<dbReference type="Pfam" id="PF00104">
    <property type="entry name" value="Hormone_recep"/>
    <property type="match status" value="1"/>
</dbReference>
<dbReference type="HOGENOM" id="CLU_066719_0_0_1"/>
<dbReference type="PROSITE" id="PS00031">
    <property type="entry name" value="NUCLEAR_REC_DBD_1"/>
    <property type="match status" value="1"/>
</dbReference>
<dbReference type="GeneID" id="9839361"/>
<keyword evidence="7 11" id="KW-0238">DNA-binding</keyword>
<keyword evidence="6 11" id="KW-0805">Transcription regulation</keyword>
<protein>
    <submittedName>
        <fullName evidence="15">CRE-NHR-165 protein</fullName>
    </submittedName>
</protein>
<dbReference type="InterPro" id="IPR049636">
    <property type="entry name" value="HNF4-like_DBD"/>
</dbReference>
<keyword evidence="3 11" id="KW-0479">Metal-binding</keyword>
<evidence type="ECO:0000256" key="7">
    <source>
        <dbReference type="ARBA" id="ARBA00023125"/>
    </source>
</evidence>
<sequence>MSATSGSTSSSPSMCLVCGLSCRTHFHFGGASCTACASFFRRTVSLNIRYVCKREHDCISSPELRSICRACRYECCINKAGMNRDLVQQRRNDKRTPKYVLNSRNASGADGEIVRDYTTNSYTTLHEFPQVPETSNSMDSSELSQAETDSMGLSPSPSSVISSEDSDEFSKILDVSHAALLNYYVKQVELSAEENLKNILLVKSIDELLEVCSIQNELALEACTMCPGADILEQDDVEVLLKYFQFANTWMDSVWKYSVSSDKTMFEDNSGNNESLSEFIQQIKQTLGSSMTHLNLNVHEFAALKSFCIWKLGVHDTTISIRIVAQEQYEAVTSALRKYYENSTAMNDSDIATRIAEITLQIVPIFTTYQEMVQFYHQAGITTVTFFEMC</sequence>
<evidence type="ECO:0000259" key="13">
    <source>
        <dbReference type="PROSITE" id="PS51030"/>
    </source>
</evidence>
<dbReference type="GO" id="GO:0003700">
    <property type="term" value="F:DNA-binding transcription factor activity"/>
    <property type="evidence" value="ECO:0007669"/>
    <property type="project" value="InterPro"/>
</dbReference>
<dbReference type="CTD" id="9839361"/>
<evidence type="ECO:0000313" key="15">
    <source>
        <dbReference type="EMBL" id="EFO99847.1"/>
    </source>
</evidence>
<dbReference type="FunCoup" id="E3LKF5">
    <property type="interactions" value="564"/>
</dbReference>
<accession>E3LKF5</accession>
<feature type="region of interest" description="Disordered" evidence="12">
    <location>
        <begin position="126"/>
        <end position="160"/>
    </location>
</feature>
<feature type="domain" description="Nuclear receptor" evidence="13">
    <location>
        <begin position="12"/>
        <end position="89"/>
    </location>
</feature>
<evidence type="ECO:0000256" key="3">
    <source>
        <dbReference type="ARBA" id="ARBA00022723"/>
    </source>
</evidence>
<proteinExistence type="inferred from homology"/>
<dbReference type="EMBL" id="DS268410">
    <property type="protein sequence ID" value="EFO99847.1"/>
    <property type="molecule type" value="Genomic_DNA"/>
</dbReference>
<dbReference type="GO" id="GO:0005634">
    <property type="term" value="C:nucleus"/>
    <property type="evidence" value="ECO:0007669"/>
    <property type="project" value="UniProtKB-SubCell"/>
</dbReference>
<evidence type="ECO:0000256" key="12">
    <source>
        <dbReference type="SAM" id="MobiDB-lite"/>
    </source>
</evidence>
<dbReference type="Gene3D" id="1.10.565.10">
    <property type="entry name" value="Retinoid X Receptor"/>
    <property type="match status" value="1"/>
</dbReference>
<evidence type="ECO:0000256" key="4">
    <source>
        <dbReference type="ARBA" id="ARBA00022771"/>
    </source>
</evidence>
<comment type="similarity">
    <text evidence="2 11">Belongs to the nuclear hormone receptor family.</text>
</comment>
<evidence type="ECO:0000256" key="5">
    <source>
        <dbReference type="ARBA" id="ARBA00022833"/>
    </source>
</evidence>
<dbReference type="OMA" id="RYECCIN"/>
<dbReference type="PANTHER" id="PTHR46397">
    <property type="entry name" value="NUCLEAR HORMONE RECEPTOR FAMILY-RELATED"/>
    <property type="match status" value="1"/>
</dbReference>
<gene>
    <name evidence="15" type="primary">Cre-nhr-165</name>
    <name evidence="15" type="ORF">CRE_18792</name>
</gene>
<dbReference type="STRING" id="31234.E3LKF5"/>
<evidence type="ECO:0000256" key="6">
    <source>
        <dbReference type="ARBA" id="ARBA00023015"/>
    </source>
</evidence>
<dbReference type="InParanoid" id="E3LKF5"/>
<dbReference type="PROSITE" id="PS51030">
    <property type="entry name" value="NUCLEAR_REC_DBD_2"/>
    <property type="match status" value="1"/>
</dbReference>
<dbReference type="Pfam" id="PF00105">
    <property type="entry name" value="zf-C4"/>
    <property type="match status" value="1"/>
</dbReference>
<evidence type="ECO:0000256" key="11">
    <source>
        <dbReference type="RuleBase" id="RU004334"/>
    </source>
</evidence>
<keyword evidence="5 11" id="KW-0862">Zinc</keyword>
<dbReference type="OrthoDB" id="5829011at2759"/>
<comment type="subcellular location">
    <subcellularLocation>
        <location evidence="1 11">Nucleus</location>
    </subcellularLocation>
</comment>
<dbReference type="Proteomes" id="UP000008281">
    <property type="component" value="Unassembled WGS sequence"/>
</dbReference>
<keyword evidence="4 11" id="KW-0863">Zinc-finger</keyword>
<dbReference type="InterPro" id="IPR000536">
    <property type="entry name" value="Nucl_hrmn_rcpt_lig-bd"/>
</dbReference>
<dbReference type="InterPro" id="IPR013088">
    <property type="entry name" value="Znf_NHR/GATA"/>
</dbReference>
<dbReference type="KEGG" id="crq:GCK72_019065"/>
<dbReference type="GO" id="GO:0008270">
    <property type="term" value="F:zinc ion binding"/>
    <property type="evidence" value="ECO:0007669"/>
    <property type="project" value="UniProtKB-KW"/>
</dbReference>
<organism evidence="16">
    <name type="scientific">Caenorhabditis remanei</name>
    <name type="common">Caenorhabditis vulgaris</name>
    <dbReference type="NCBI Taxonomy" id="31234"/>
    <lineage>
        <taxon>Eukaryota</taxon>
        <taxon>Metazoa</taxon>
        <taxon>Ecdysozoa</taxon>
        <taxon>Nematoda</taxon>
        <taxon>Chromadorea</taxon>
        <taxon>Rhabditida</taxon>
        <taxon>Rhabditina</taxon>
        <taxon>Rhabditomorpha</taxon>
        <taxon>Rhabditoidea</taxon>
        <taxon>Rhabditidae</taxon>
        <taxon>Peloderinae</taxon>
        <taxon>Caenorhabditis</taxon>
    </lineage>
</organism>
<dbReference type="GO" id="GO:0000978">
    <property type="term" value="F:RNA polymerase II cis-regulatory region sequence-specific DNA binding"/>
    <property type="evidence" value="ECO:0007669"/>
    <property type="project" value="InterPro"/>
</dbReference>
<reference evidence="15" key="1">
    <citation type="submission" date="2007-07" db="EMBL/GenBank/DDBJ databases">
        <title>PCAP assembly of the Caenorhabditis remanei genome.</title>
        <authorList>
            <consortium name="The Caenorhabditis remanei Sequencing Consortium"/>
            <person name="Wilson R.K."/>
        </authorList>
    </citation>
    <scope>NUCLEOTIDE SEQUENCE [LARGE SCALE GENOMIC DNA]</scope>
    <source>
        <strain evidence="15">PB4641</strain>
    </source>
</reference>
<evidence type="ECO:0000256" key="9">
    <source>
        <dbReference type="ARBA" id="ARBA00023170"/>
    </source>
</evidence>
<dbReference type="SUPFAM" id="SSF48508">
    <property type="entry name" value="Nuclear receptor ligand-binding domain"/>
    <property type="match status" value="1"/>
</dbReference>
<evidence type="ECO:0000256" key="1">
    <source>
        <dbReference type="ARBA" id="ARBA00004123"/>
    </source>
</evidence>
<evidence type="ECO:0000259" key="14">
    <source>
        <dbReference type="PROSITE" id="PS51843"/>
    </source>
</evidence>
<dbReference type="SUPFAM" id="SSF57716">
    <property type="entry name" value="Glucocorticoid receptor-like (DNA-binding domain)"/>
    <property type="match status" value="1"/>
</dbReference>
<dbReference type="PROSITE" id="PS51843">
    <property type="entry name" value="NR_LBD"/>
    <property type="match status" value="1"/>
</dbReference>
<dbReference type="eggNOG" id="KOG3575">
    <property type="taxonomic scope" value="Eukaryota"/>
</dbReference>
<evidence type="ECO:0000256" key="10">
    <source>
        <dbReference type="ARBA" id="ARBA00023242"/>
    </source>
</evidence>
<keyword evidence="8 11" id="KW-0804">Transcription</keyword>
<evidence type="ECO:0000256" key="2">
    <source>
        <dbReference type="ARBA" id="ARBA00005993"/>
    </source>
</evidence>
<dbReference type="SMART" id="SM00399">
    <property type="entry name" value="ZnF_C4"/>
    <property type="match status" value="1"/>
</dbReference>
<evidence type="ECO:0000313" key="16">
    <source>
        <dbReference type="Proteomes" id="UP000008281"/>
    </source>
</evidence>
<dbReference type="PANTHER" id="PTHR46397:SF3">
    <property type="entry name" value="NR LBD DOMAIN-CONTAINING PROTEIN-RELATED"/>
    <property type="match status" value="1"/>
</dbReference>
<dbReference type="AlphaFoldDB" id="E3LKF5"/>
<dbReference type="Gene3D" id="3.30.50.10">
    <property type="entry name" value="Erythroid Transcription Factor GATA-1, subunit A"/>
    <property type="match status" value="1"/>
</dbReference>
<dbReference type="CDD" id="cd06960">
    <property type="entry name" value="NR_DBD_HNF4A"/>
    <property type="match status" value="1"/>
</dbReference>
<keyword evidence="9 11" id="KW-0675">Receptor</keyword>
<dbReference type="InterPro" id="IPR035500">
    <property type="entry name" value="NHR-like_dom_sf"/>
</dbReference>
<name>E3LKF5_CAERE</name>
<dbReference type="SMART" id="SM00430">
    <property type="entry name" value="HOLI"/>
    <property type="match status" value="1"/>
</dbReference>
<evidence type="ECO:0000256" key="8">
    <source>
        <dbReference type="ARBA" id="ARBA00023163"/>
    </source>
</evidence>